<keyword evidence="2" id="KW-0732">Signal</keyword>
<gene>
    <name evidence="3" type="ORF">GPAL_1677</name>
</gene>
<dbReference type="OrthoDB" id="5880116at2"/>
<comment type="caution">
    <text evidence="3">The sequence shown here is derived from an EMBL/GenBank/DDBJ whole genome shotgun (WGS) entry which is preliminary data.</text>
</comment>
<feature type="chain" id="PRO_5003900422" description="TonB system biopolymer transport component" evidence="2">
    <location>
        <begin position="26"/>
        <end position="256"/>
    </location>
</feature>
<keyword evidence="4" id="KW-1185">Reference proteome</keyword>
<dbReference type="STRING" id="1121922.GCA_000428905_00985"/>
<feature type="coiled-coil region" evidence="1">
    <location>
        <begin position="28"/>
        <end position="104"/>
    </location>
</feature>
<dbReference type="RefSeq" id="WP_006010788.1">
    <property type="nucleotide sequence ID" value="NZ_BAEQ01000025.1"/>
</dbReference>
<dbReference type="EMBL" id="BAEQ01000025">
    <property type="protein sequence ID" value="GAC28541.1"/>
    <property type="molecule type" value="Genomic_DNA"/>
</dbReference>
<dbReference type="AlphaFoldDB" id="K6YX29"/>
<dbReference type="Pfam" id="PF11932">
    <property type="entry name" value="DUF3450"/>
    <property type="match status" value="1"/>
</dbReference>
<evidence type="ECO:0000313" key="4">
    <source>
        <dbReference type="Proteomes" id="UP000006251"/>
    </source>
</evidence>
<evidence type="ECO:0000256" key="2">
    <source>
        <dbReference type="SAM" id="SignalP"/>
    </source>
</evidence>
<dbReference type="InterPro" id="IPR016866">
    <property type="entry name" value="UCP028069"/>
</dbReference>
<reference evidence="4" key="1">
    <citation type="journal article" date="2014" name="Environ. Microbiol.">
        <title>Comparative genomics of the marine bacterial genus Glaciecola reveals the high degree of genomic diversity and genomic characteristic for cold adaptation.</title>
        <authorList>
            <person name="Qin Q.L."/>
            <person name="Xie B.B."/>
            <person name="Yu Y."/>
            <person name="Shu Y.L."/>
            <person name="Rong J.C."/>
            <person name="Zhang Y.J."/>
            <person name="Zhao D.L."/>
            <person name="Chen X.L."/>
            <person name="Zhang X.Y."/>
            <person name="Chen B."/>
            <person name="Zhou B.C."/>
            <person name="Zhang Y.Z."/>
        </authorList>
    </citation>
    <scope>NUCLEOTIDE SEQUENCE [LARGE SCALE GENOMIC DNA]</scope>
    <source>
        <strain evidence="4">ACAM 615</strain>
    </source>
</reference>
<keyword evidence="1" id="KW-0175">Coiled coil</keyword>
<proteinExistence type="predicted"/>
<organism evidence="3 4">
    <name type="scientific">Brumicola pallidula DSM 14239 = ACAM 615</name>
    <dbReference type="NCBI Taxonomy" id="1121922"/>
    <lineage>
        <taxon>Bacteria</taxon>
        <taxon>Pseudomonadati</taxon>
        <taxon>Pseudomonadota</taxon>
        <taxon>Gammaproteobacteria</taxon>
        <taxon>Alteromonadales</taxon>
        <taxon>Alteromonadaceae</taxon>
        <taxon>Brumicola</taxon>
    </lineage>
</organism>
<name>K6YX29_9ALTE</name>
<protein>
    <recommendedName>
        <fullName evidence="5">TonB system biopolymer transport component</fullName>
    </recommendedName>
</protein>
<feature type="signal peptide" evidence="2">
    <location>
        <begin position="1"/>
        <end position="25"/>
    </location>
</feature>
<dbReference type="Proteomes" id="UP000006251">
    <property type="component" value="Unassembled WGS sequence"/>
</dbReference>
<accession>K6YX29</accession>
<sequence length="256" mass="28944">MSKRTQIASCILGALALGNASIVSADQLRDLQNEEAKIHKAAAQSQEKINNLFEQSQELLAEYRNVIDSTESLKVYNDYLANLVADQQRGIDSLQRQIDSIDETKQNIVPLMFKMINSLEEFIKLDIPINIEERTARVQRLRDVMSNSSVTVAERFRLVLEAYQTENEYGSKIETYAGTIEDSGQEISVDFFMLGRTALLALSKDQKHAWAWDNDARSYQKLGDKYLNSIIQAVRMAQGLVPEDLIKLPIKAADKL</sequence>
<evidence type="ECO:0000313" key="3">
    <source>
        <dbReference type="EMBL" id="GAC28541.1"/>
    </source>
</evidence>
<evidence type="ECO:0000256" key="1">
    <source>
        <dbReference type="SAM" id="Coils"/>
    </source>
</evidence>
<dbReference type="PIRSF" id="PIRSF028069">
    <property type="entry name" value="UCP028069"/>
    <property type="match status" value="1"/>
</dbReference>
<evidence type="ECO:0008006" key="5">
    <source>
        <dbReference type="Google" id="ProtNLM"/>
    </source>
</evidence>